<feature type="region of interest" description="Disordered" evidence="1">
    <location>
        <begin position="13"/>
        <end position="126"/>
    </location>
</feature>
<feature type="compositionally biased region" description="Polar residues" evidence="1">
    <location>
        <begin position="42"/>
        <end position="58"/>
    </location>
</feature>
<feature type="compositionally biased region" description="Basic residues" evidence="1">
    <location>
        <begin position="102"/>
        <end position="113"/>
    </location>
</feature>
<sequence>MSAVPAWKRLGLKLKGASSDGSPTTTVAQTNPSTAPPAGRFAQQQPNSTNAQYGSSGFNKRKQFPSASYSAPYSASENKRPRWDDSANSKKSVSFSEDTKRAAPKKPKQKKAPKPQPVKQPHDLTPSLEYLRAWDKARESWKFNKNHQTLLLKNLYTADAIPAQDIQTFYRYIRDIKGASRQRLIEEAEGIKKKDMEDGAKGFPEGTKGAGEKQPQYEEVLASLLQNQADMNDSDNGSNNGPKRSFDEVSLADRTLDKDIQNRVIKRMRAETVIKELASSDDGEGAAAAVSTVNAASSRVKVPVADSGDAKANGKDGAKQKTKRRKKLLNDDKEGSDSSSSSSSESGSDDEAEAANGGENAEDSSSSSSSSSESESPEAGAALEVPAFCSYGSFEQASHSAADALPASTLVNPFAHCPNLRFALASLQASRFVSTVSSSPFLFWVALHQGHSSVWK</sequence>
<keyword evidence="4" id="KW-1185">Reference proteome</keyword>
<dbReference type="AlphaFoldDB" id="A0A194W9Z0"/>
<dbReference type="EMBL" id="CM003106">
    <property type="protein sequence ID" value="KUI72883.1"/>
    <property type="molecule type" value="Genomic_DNA"/>
</dbReference>
<proteinExistence type="predicted"/>
<feature type="compositionally biased region" description="Basic and acidic residues" evidence="1">
    <location>
        <begin position="77"/>
        <end position="88"/>
    </location>
</feature>
<evidence type="ECO:0000313" key="3">
    <source>
        <dbReference type="EMBL" id="KUI72883.1"/>
    </source>
</evidence>
<protein>
    <recommendedName>
        <fullName evidence="2">WKF domain-containing protein</fullName>
    </recommendedName>
</protein>
<dbReference type="InterPro" id="IPR019327">
    <property type="entry name" value="WKF"/>
</dbReference>
<dbReference type="PANTHER" id="PTHR22306:SF2">
    <property type="entry name" value="CHROMOSOME 7 OPEN READING FRAME 50"/>
    <property type="match status" value="1"/>
</dbReference>
<feature type="domain" description="WKF" evidence="2">
    <location>
        <begin position="129"/>
        <end position="190"/>
    </location>
</feature>
<dbReference type="OrthoDB" id="10261563at2759"/>
<dbReference type="Proteomes" id="UP000078559">
    <property type="component" value="Chromosome 9"/>
</dbReference>
<reference evidence="3" key="1">
    <citation type="submission" date="2014-12" db="EMBL/GenBank/DDBJ databases">
        <title>Genome Sequence of Valsa Canker Pathogens Uncovers a Specific Adaption of Colonization on Woody Bark.</title>
        <authorList>
            <person name="Yin Z."/>
            <person name="Liu H."/>
            <person name="Gao X."/>
            <person name="Li Z."/>
            <person name="Song N."/>
            <person name="Ke X."/>
            <person name="Dai Q."/>
            <person name="Wu Y."/>
            <person name="Sun Y."/>
            <person name="Xu J.-R."/>
            <person name="Kang Z.K."/>
            <person name="Wang L."/>
            <person name="Huang L."/>
        </authorList>
    </citation>
    <scope>NUCLEOTIDE SEQUENCE [LARGE SCALE GENOMIC DNA]</scope>
    <source>
        <strain evidence="3">03-8</strain>
    </source>
</reference>
<evidence type="ECO:0000313" key="4">
    <source>
        <dbReference type="Proteomes" id="UP000078559"/>
    </source>
</evidence>
<feature type="compositionally biased region" description="Polar residues" evidence="1">
    <location>
        <begin position="19"/>
        <end position="33"/>
    </location>
</feature>
<feature type="region of interest" description="Disordered" evidence="1">
    <location>
        <begin position="229"/>
        <end position="250"/>
    </location>
</feature>
<dbReference type="Pfam" id="PF10180">
    <property type="entry name" value="WKF"/>
    <property type="match status" value="1"/>
</dbReference>
<organism evidence="3 4">
    <name type="scientific">Cytospora mali</name>
    <name type="common">Apple Valsa canker fungus</name>
    <name type="synonym">Valsa mali</name>
    <dbReference type="NCBI Taxonomy" id="578113"/>
    <lineage>
        <taxon>Eukaryota</taxon>
        <taxon>Fungi</taxon>
        <taxon>Dikarya</taxon>
        <taxon>Ascomycota</taxon>
        <taxon>Pezizomycotina</taxon>
        <taxon>Sordariomycetes</taxon>
        <taxon>Sordariomycetidae</taxon>
        <taxon>Diaporthales</taxon>
        <taxon>Cytosporaceae</taxon>
        <taxon>Cytospora</taxon>
    </lineage>
</organism>
<evidence type="ECO:0000259" key="2">
    <source>
        <dbReference type="Pfam" id="PF10180"/>
    </source>
</evidence>
<accession>A0A194W9Z0</accession>
<gene>
    <name evidence="3" type="ORF">VM1G_08558</name>
</gene>
<feature type="compositionally biased region" description="Basic and acidic residues" evidence="1">
    <location>
        <begin position="308"/>
        <end position="319"/>
    </location>
</feature>
<feature type="region of interest" description="Disordered" evidence="1">
    <location>
        <begin position="292"/>
        <end position="379"/>
    </location>
</feature>
<feature type="compositionally biased region" description="Low complexity" evidence="1">
    <location>
        <begin position="65"/>
        <end position="76"/>
    </location>
</feature>
<dbReference type="PANTHER" id="PTHR22306">
    <property type="entry name" value="CHROMOSOME 7 OPEN READING FRAME 50"/>
    <property type="match status" value="1"/>
</dbReference>
<evidence type="ECO:0000256" key="1">
    <source>
        <dbReference type="SAM" id="MobiDB-lite"/>
    </source>
</evidence>
<feature type="compositionally biased region" description="Low complexity" evidence="1">
    <location>
        <begin position="337"/>
        <end position="346"/>
    </location>
</feature>
<feature type="compositionally biased region" description="Low complexity" evidence="1">
    <location>
        <begin position="354"/>
        <end position="374"/>
    </location>
</feature>
<name>A0A194W9Z0_CYTMA</name>